<dbReference type="CDD" id="cd12148">
    <property type="entry name" value="fungal_TF_MHR"/>
    <property type="match status" value="1"/>
</dbReference>
<evidence type="ECO:0000256" key="4">
    <source>
        <dbReference type="ARBA" id="ARBA00023163"/>
    </source>
</evidence>
<evidence type="ECO:0000313" key="8">
    <source>
        <dbReference type="Proteomes" id="UP000184073"/>
    </source>
</evidence>
<accession>A0A1L9PVE5</accession>
<keyword evidence="4" id="KW-0804">Transcription</keyword>
<keyword evidence="5" id="KW-0539">Nucleus</keyword>
<dbReference type="GO" id="GO:0008270">
    <property type="term" value="F:zinc ion binding"/>
    <property type="evidence" value="ECO:0007669"/>
    <property type="project" value="InterPro"/>
</dbReference>
<dbReference type="GO" id="GO:0003677">
    <property type="term" value="F:DNA binding"/>
    <property type="evidence" value="ECO:0007669"/>
    <property type="project" value="InterPro"/>
</dbReference>
<organism evidence="7 8">
    <name type="scientific">Aspergillus versicolor CBS 583.65</name>
    <dbReference type="NCBI Taxonomy" id="1036611"/>
    <lineage>
        <taxon>Eukaryota</taxon>
        <taxon>Fungi</taxon>
        <taxon>Dikarya</taxon>
        <taxon>Ascomycota</taxon>
        <taxon>Pezizomycotina</taxon>
        <taxon>Eurotiomycetes</taxon>
        <taxon>Eurotiomycetidae</taxon>
        <taxon>Eurotiales</taxon>
        <taxon>Aspergillaceae</taxon>
        <taxon>Aspergillus</taxon>
        <taxon>Aspergillus subgen. Nidulantes</taxon>
    </lineage>
</organism>
<evidence type="ECO:0000256" key="2">
    <source>
        <dbReference type="ARBA" id="ARBA00022723"/>
    </source>
</evidence>
<evidence type="ECO:0000256" key="5">
    <source>
        <dbReference type="ARBA" id="ARBA00023242"/>
    </source>
</evidence>
<sequence>MDPSLPPPSVLQSTVDTFFLQAHDLSSSTLHETSFRRKFEEGTVPTHLLLAVLASAVPFSSDPYYARTRNEAAEAYAKESWTLVSAEHLTANEHSPIENPGIEVAQTVHLHVMLDYAAGRVGSALVKTGLLTRICQASRLMIEPSSSLPFEEQEEQRRVFWCVYFIDKLFSCGKSRPLPSLEDDECTLQLPADEDTFRAGEWQNMVTLDELKSWDFQDYQSPNACCIAMLMISVFGRCVRYVRCEEYQEHVPLWDANSEFSNLTSLLSRAAAYFEIVSVGRLRSDIDGLPRSEAGYIIVTHMLFHLCHCLLNHPFLARQRLKPFRSNSACSSFILGLLCTANDHARQFLDLISDACKSGAVTSQSSVFPYWIAVAGSVVSVTSHFEASIARPMKGSGSSRYLDRSLELLEQLGEVWPHAVNTTAHLRDFHEHHARRFAFSLNPTSIAEDDTDPATEQALLVMIDQELVAEPLPGTADTSGLHFSETSAWDIDLDQSYY</sequence>
<dbReference type="AlphaFoldDB" id="A0A1L9PVE5"/>
<dbReference type="PANTHER" id="PTHR47338">
    <property type="entry name" value="ZN(II)2CYS6 TRANSCRIPTION FACTOR (EUROFUNG)-RELATED"/>
    <property type="match status" value="1"/>
</dbReference>
<feature type="domain" description="Xylanolytic transcriptional activator regulatory" evidence="6">
    <location>
        <begin position="124"/>
        <end position="197"/>
    </location>
</feature>
<evidence type="ECO:0000259" key="6">
    <source>
        <dbReference type="SMART" id="SM00906"/>
    </source>
</evidence>
<dbReference type="Proteomes" id="UP000184073">
    <property type="component" value="Unassembled WGS sequence"/>
</dbReference>
<dbReference type="VEuPathDB" id="FungiDB:ASPVEDRAFT_138703"/>
<proteinExistence type="predicted"/>
<keyword evidence="3" id="KW-0805">Transcription regulation</keyword>
<keyword evidence="8" id="KW-1185">Reference proteome</keyword>
<name>A0A1L9PVE5_ASPVE</name>
<evidence type="ECO:0000313" key="7">
    <source>
        <dbReference type="EMBL" id="OJJ05488.1"/>
    </source>
</evidence>
<dbReference type="Pfam" id="PF04082">
    <property type="entry name" value="Fungal_trans"/>
    <property type="match status" value="1"/>
</dbReference>
<protein>
    <recommendedName>
        <fullName evidence="6">Xylanolytic transcriptional activator regulatory domain-containing protein</fullName>
    </recommendedName>
</protein>
<keyword evidence="2" id="KW-0479">Metal-binding</keyword>
<dbReference type="OrthoDB" id="424974at2759"/>
<dbReference type="GO" id="GO:0005634">
    <property type="term" value="C:nucleus"/>
    <property type="evidence" value="ECO:0007669"/>
    <property type="project" value="UniProtKB-SubCell"/>
</dbReference>
<dbReference type="GO" id="GO:0006351">
    <property type="term" value="P:DNA-templated transcription"/>
    <property type="evidence" value="ECO:0007669"/>
    <property type="project" value="InterPro"/>
</dbReference>
<reference evidence="8" key="1">
    <citation type="journal article" date="2017" name="Genome Biol.">
        <title>Comparative genomics reveals high biological diversity and specific adaptations in the industrially and medically important fungal genus Aspergillus.</title>
        <authorList>
            <person name="de Vries R.P."/>
            <person name="Riley R."/>
            <person name="Wiebenga A."/>
            <person name="Aguilar-Osorio G."/>
            <person name="Amillis S."/>
            <person name="Uchima C.A."/>
            <person name="Anderluh G."/>
            <person name="Asadollahi M."/>
            <person name="Askin M."/>
            <person name="Barry K."/>
            <person name="Battaglia E."/>
            <person name="Bayram O."/>
            <person name="Benocci T."/>
            <person name="Braus-Stromeyer S.A."/>
            <person name="Caldana C."/>
            <person name="Canovas D."/>
            <person name="Cerqueira G.C."/>
            <person name="Chen F."/>
            <person name="Chen W."/>
            <person name="Choi C."/>
            <person name="Clum A."/>
            <person name="Dos Santos R.A."/>
            <person name="Damasio A.R."/>
            <person name="Diallinas G."/>
            <person name="Emri T."/>
            <person name="Fekete E."/>
            <person name="Flipphi M."/>
            <person name="Freyberg S."/>
            <person name="Gallo A."/>
            <person name="Gournas C."/>
            <person name="Habgood R."/>
            <person name="Hainaut M."/>
            <person name="Harispe M.L."/>
            <person name="Henrissat B."/>
            <person name="Hilden K.S."/>
            <person name="Hope R."/>
            <person name="Hossain A."/>
            <person name="Karabika E."/>
            <person name="Karaffa L."/>
            <person name="Karanyi Z."/>
            <person name="Krasevec N."/>
            <person name="Kuo A."/>
            <person name="Kusch H."/>
            <person name="LaButti K."/>
            <person name="Lagendijk E.L."/>
            <person name="Lapidus A."/>
            <person name="Levasseur A."/>
            <person name="Lindquist E."/>
            <person name="Lipzen A."/>
            <person name="Logrieco A.F."/>
            <person name="MacCabe A."/>
            <person name="Maekelae M.R."/>
            <person name="Malavazi I."/>
            <person name="Melin P."/>
            <person name="Meyer V."/>
            <person name="Mielnichuk N."/>
            <person name="Miskei M."/>
            <person name="Molnar A.P."/>
            <person name="Mule G."/>
            <person name="Ngan C.Y."/>
            <person name="Orejas M."/>
            <person name="Orosz E."/>
            <person name="Ouedraogo J.P."/>
            <person name="Overkamp K.M."/>
            <person name="Park H.-S."/>
            <person name="Perrone G."/>
            <person name="Piumi F."/>
            <person name="Punt P.J."/>
            <person name="Ram A.F."/>
            <person name="Ramon A."/>
            <person name="Rauscher S."/>
            <person name="Record E."/>
            <person name="Riano-Pachon D.M."/>
            <person name="Robert V."/>
            <person name="Roehrig J."/>
            <person name="Ruller R."/>
            <person name="Salamov A."/>
            <person name="Salih N.S."/>
            <person name="Samson R.A."/>
            <person name="Sandor E."/>
            <person name="Sanguinetti M."/>
            <person name="Schuetze T."/>
            <person name="Sepcic K."/>
            <person name="Shelest E."/>
            <person name="Sherlock G."/>
            <person name="Sophianopoulou V."/>
            <person name="Squina F.M."/>
            <person name="Sun H."/>
            <person name="Susca A."/>
            <person name="Todd R.B."/>
            <person name="Tsang A."/>
            <person name="Unkles S.E."/>
            <person name="van de Wiele N."/>
            <person name="van Rossen-Uffink D."/>
            <person name="Oliveira J.V."/>
            <person name="Vesth T.C."/>
            <person name="Visser J."/>
            <person name="Yu J.-H."/>
            <person name="Zhou M."/>
            <person name="Andersen M.R."/>
            <person name="Archer D.B."/>
            <person name="Baker S.E."/>
            <person name="Benoit I."/>
            <person name="Brakhage A.A."/>
            <person name="Braus G.H."/>
            <person name="Fischer R."/>
            <person name="Frisvad J.C."/>
            <person name="Goldman G.H."/>
            <person name="Houbraken J."/>
            <person name="Oakley B."/>
            <person name="Pocsi I."/>
            <person name="Scazzocchio C."/>
            <person name="Seiboth B."/>
            <person name="vanKuyk P.A."/>
            <person name="Wortman J."/>
            <person name="Dyer P.S."/>
            <person name="Grigoriev I.V."/>
        </authorList>
    </citation>
    <scope>NUCLEOTIDE SEQUENCE [LARGE SCALE GENOMIC DNA]</scope>
    <source>
        <strain evidence="8">CBS 583.65</strain>
    </source>
</reference>
<comment type="subcellular location">
    <subcellularLocation>
        <location evidence="1">Nucleus</location>
    </subcellularLocation>
</comment>
<gene>
    <name evidence="7" type="ORF">ASPVEDRAFT_138703</name>
</gene>
<dbReference type="RefSeq" id="XP_040671250.1">
    <property type="nucleotide sequence ID" value="XM_040807514.1"/>
</dbReference>
<dbReference type="InterPro" id="IPR050815">
    <property type="entry name" value="TF_fung"/>
</dbReference>
<dbReference type="SMART" id="SM00906">
    <property type="entry name" value="Fungal_trans"/>
    <property type="match status" value="1"/>
</dbReference>
<dbReference type="STRING" id="1036611.A0A1L9PVE5"/>
<dbReference type="GeneID" id="63723025"/>
<evidence type="ECO:0000256" key="3">
    <source>
        <dbReference type="ARBA" id="ARBA00023015"/>
    </source>
</evidence>
<dbReference type="GO" id="GO:0000981">
    <property type="term" value="F:DNA-binding transcription factor activity, RNA polymerase II-specific"/>
    <property type="evidence" value="ECO:0007669"/>
    <property type="project" value="InterPro"/>
</dbReference>
<dbReference type="EMBL" id="KV878133">
    <property type="protein sequence ID" value="OJJ05488.1"/>
    <property type="molecule type" value="Genomic_DNA"/>
</dbReference>
<evidence type="ECO:0000256" key="1">
    <source>
        <dbReference type="ARBA" id="ARBA00004123"/>
    </source>
</evidence>
<dbReference type="PANTHER" id="PTHR47338:SF4">
    <property type="entry name" value="ZN(II)2CYS6 TRANSCRIPTION FACTOR (EUROFUNG)"/>
    <property type="match status" value="1"/>
</dbReference>
<dbReference type="InterPro" id="IPR007219">
    <property type="entry name" value="XnlR_reg_dom"/>
</dbReference>